<evidence type="ECO:0000313" key="10">
    <source>
        <dbReference type="EMBL" id="HIU61797.1"/>
    </source>
</evidence>
<feature type="domain" description="NAD(P)-binding" evidence="9">
    <location>
        <begin position="4"/>
        <end position="305"/>
    </location>
</feature>
<evidence type="ECO:0000256" key="4">
    <source>
        <dbReference type="ARBA" id="ARBA00011990"/>
    </source>
</evidence>
<dbReference type="AlphaFoldDB" id="A0A9D1MKI9"/>
<dbReference type="EMBL" id="DVNE01000039">
    <property type="protein sequence ID" value="HIU61797.1"/>
    <property type="molecule type" value="Genomic_DNA"/>
</dbReference>
<dbReference type="CDD" id="cd05246">
    <property type="entry name" value="dTDP_GD_SDR_e"/>
    <property type="match status" value="1"/>
</dbReference>
<evidence type="ECO:0000256" key="2">
    <source>
        <dbReference type="ARBA" id="ARBA00001911"/>
    </source>
</evidence>
<accession>A0A9D1MKI9</accession>
<keyword evidence="6" id="KW-0520">NAD</keyword>
<evidence type="ECO:0000256" key="3">
    <source>
        <dbReference type="ARBA" id="ARBA00008178"/>
    </source>
</evidence>
<dbReference type="InterPro" id="IPR005888">
    <property type="entry name" value="dTDP_Gluc_deHydtase"/>
</dbReference>
<keyword evidence="7 8" id="KW-0456">Lyase</keyword>
<dbReference type="InterPro" id="IPR036291">
    <property type="entry name" value="NAD(P)-bd_dom_sf"/>
</dbReference>
<dbReference type="FunFam" id="3.40.50.720:FF:000304">
    <property type="entry name" value="UDP-glucose 4,6-dehydratase"/>
    <property type="match status" value="1"/>
</dbReference>
<evidence type="ECO:0000256" key="5">
    <source>
        <dbReference type="ARBA" id="ARBA00016977"/>
    </source>
</evidence>
<dbReference type="SUPFAM" id="SSF51735">
    <property type="entry name" value="NAD(P)-binding Rossmann-fold domains"/>
    <property type="match status" value="1"/>
</dbReference>
<dbReference type="InterPro" id="IPR016040">
    <property type="entry name" value="NAD(P)-bd_dom"/>
</dbReference>
<evidence type="ECO:0000256" key="7">
    <source>
        <dbReference type="ARBA" id="ARBA00023239"/>
    </source>
</evidence>
<reference evidence="10" key="1">
    <citation type="submission" date="2020-10" db="EMBL/GenBank/DDBJ databases">
        <authorList>
            <person name="Gilroy R."/>
        </authorList>
    </citation>
    <scope>NUCLEOTIDE SEQUENCE</scope>
    <source>
        <strain evidence="10">CHK195-12923</strain>
    </source>
</reference>
<comment type="cofactor">
    <cofactor evidence="2 8">
        <name>NAD(+)</name>
        <dbReference type="ChEBI" id="CHEBI:57540"/>
    </cofactor>
</comment>
<evidence type="ECO:0000256" key="6">
    <source>
        <dbReference type="ARBA" id="ARBA00023027"/>
    </source>
</evidence>
<gene>
    <name evidence="10" type="primary">rfbB</name>
    <name evidence="10" type="ORF">IAB69_04030</name>
</gene>
<protein>
    <recommendedName>
        <fullName evidence="5 8">dTDP-glucose 4,6-dehydratase</fullName>
        <ecNumber evidence="4 8">4.2.1.46</ecNumber>
    </recommendedName>
</protein>
<organism evidence="10 11">
    <name type="scientific">Candidatus Coproplasma excrementigallinarum</name>
    <dbReference type="NCBI Taxonomy" id="2840747"/>
    <lineage>
        <taxon>Bacteria</taxon>
        <taxon>Bacillati</taxon>
        <taxon>Bacillota</taxon>
        <taxon>Clostridia</taxon>
        <taxon>Eubacteriales</taxon>
        <taxon>Candidatus Coproplasma</taxon>
    </lineage>
</organism>
<dbReference type="EC" id="4.2.1.46" evidence="4 8"/>
<dbReference type="Proteomes" id="UP000824110">
    <property type="component" value="Unassembled WGS sequence"/>
</dbReference>
<dbReference type="Gene3D" id="3.90.25.10">
    <property type="entry name" value="UDP-galactose 4-epimerase, domain 1"/>
    <property type="match status" value="1"/>
</dbReference>
<dbReference type="PANTHER" id="PTHR43000">
    <property type="entry name" value="DTDP-D-GLUCOSE 4,6-DEHYDRATASE-RELATED"/>
    <property type="match status" value="1"/>
</dbReference>
<dbReference type="GO" id="GO:0009225">
    <property type="term" value="P:nucleotide-sugar metabolic process"/>
    <property type="evidence" value="ECO:0007669"/>
    <property type="project" value="InterPro"/>
</dbReference>
<evidence type="ECO:0000256" key="8">
    <source>
        <dbReference type="RuleBase" id="RU004473"/>
    </source>
</evidence>
<reference evidence="10" key="2">
    <citation type="journal article" date="2021" name="PeerJ">
        <title>Extensive microbial diversity within the chicken gut microbiome revealed by metagenomics and culture.</title>
        <authorList>
            <person name="Gilroy R."/>
            <person name="Ravi A."/>
            <person name="Getino M."/>
            <person name="Pursley I."/>
            <person name="Horton D.L."/>
            <person name="Alikhan N.F."/>
            <person name="Baker D."/>
            <person name="Gharbi K."/>
            <person name="Hall N."/>
            <person name="Watson M."/>
            <person name="Adriaenssens E.M."/>
            <person name="Foster-Nyarko E."/>
            <person name="Jarju S."/>
            <person name="Secka A."/>
            <person name="Antonio M."/>
            <person name="Oren A."/>
            <person name="Chaudhuri R.R."/>
            <person name="La Ragione R."/>
            <person name="Hildebrand F."/>
            <person name="Pallen M.J."/>
        </authorList>
    </citation>
    <scope>NUCLEOTIDE SEQUENCE</scope>
    <source>
        <strain evidence="10">CHK195-12923</strain>
    </source>
</reference>
<evidence type="ECO:0000259" key="9">
    <source>
        <dbReference type="Pfam" id="PF16363"/>
    </source>
</evidence>
<dbReference type="Gene3D" id="3.40.50.720">
    <property type="entry name" value="NAD(P)-binding Rossmann-like Domain"/>
    <property type="match status" value="1"/>
</dbReference>
<evidence type="ECO:0000313" key="11">
    <source>
        <dbReference type="Proteomes" id="UP000824110"/>
    </source>
</evidence>
<evidence type="ECO:0000256" key="1">
    <source>
        <dbReference type="ARBA" id="ARBA00001539"/>
    </source>
</evidence>
<name>A0A9D1MKI9_9FIRM</name>
<proteinExistence type="inferred from homology"/>
<comment type="catalytic activity">
    <reaction evidence="1 8">
        <text>dTDP-alpha-D-glucose = dTDP-4-dehydro-6-deoxy-alpha-D-glucose + H2O</text>
        <dbReference type="Rhea" id="RHEA:17221"/>
        <dbReference type="ChEBI" id="CHEBI:15377"/>
        <dbReference type="ChEBI" id="CHEBI:57477"/>
        <dbReference type="ChEBI" id="CHEBI:57649"/>
        <dbReference type="EC" id="4.2.1.46"/>
    </reaction>
</comment>
<dbReference type="Pfam" id="PF16363">
    <property type="entry name" value="GDP_Man_Dehyd"/>
    <property type="match status" value="1"/>
</dbReference>
<dbReference type="NCBIfam" id="TIGR01181">
    <property type="entry name" value="dTDP_gluc_dehyt"/>
    <property type="match status" value="1"/>
</dbReference>
<comment type="similarity">
    <text evidence="3 8">Belongs to the NAD(P)-dependent epimerase/dehydratase family. dTDP-glucose dehydratase subfamily.</text>
</comment>
<dbReference type="GO" id="GO:0008460">
    <property type="term" value="F:dTDP-glucose 4,6-dehydratase activity"/>
    <property type="evidence" value="ECO:0007669"/>
    <property type="project" value="UniProtKB-EC"/>
</dbReference>
<comment type="caution">
    <text evidence="10">The sequence shown here is derived from an EMBL/GenBank/DDBJ whole genome shotgun (WGS) entry which is preliminary data.</text>
</comment>
<sequence length="336" mass="36860">MNILVTGGAGFIGSNFVNYMLAEYPEHRIICFDKLTYAGNLSNLAAAFSNPRFCFVKGDICDTVAVEEVFKRYSPQIVVNFAAESHVDNSIKSPEVCIKTNVCGTQTLLDACVRHGVRFHQISTDEVYGDAADGKFAPFCEDAPLRPSSPYSASKAAADLLVGAYCRTYGLFATITRCSNNYGPYQFPEKFIPRAITCALADSPVPVYGSGQNVRDWLAVEDNCRAICLVLWRGERGGIYNVGGGCSLANTELAKKILTLLGKPLSLVSFVQDRPGHDVRYSINSSKLRALGWQPRVPFEEGIARTVAWYKDNAAWLGLISSGKYRKLSPEDFTRG</sequence>